<gene>
    <name evidence="2" type="ORF">FOL47_003979</name>
</gene>
<organism evidence="2 3">
    <name type="scientific">Perkinsus chesapeaki</name>
    <name type="common">Clam parasite</name>
    <name type="synonym">Perkinsus andrewsi</name>
    <dbReference type="NCBI Taxonomy" id="330153"/>
    <lineage>
        <taxon>Eukaryota</taxon>
        <taxon>Sar</taxon>
        <taxon>Alveolata</taxon>
        <taxon>Perkinsozoa</taxon>
        <taxon>Perkinsea</taxon>
        <taxon>Perkinsida</taxon>
        <taxon>Perkinsidae</taxon>
        <taxon>Perkinsus</taxon>
    </lineage>
</organism>
<reference evidence="2 3" key="1">
    <citation type="submission" date="2020-04" db="EMBL/GenBank/DDBJ databases">
        <title>Perkinsus chesapeaki whole genome sequence.</title>
        <authorList>
            <person name="Bogema D.R."/>
        </authorList>
    </citation>
    <scope>NUCLEOTIDE SEQUENCE [LARGE SCALE GENOMIC DNA]</scope>
    <source>
        <strain evidence="2">ATCC PRA-425</strain>
    </source>
</reference>
<sequence>MPANLNGCGLSRRATLLAIRLATAAKWATVPEGYDNGDVLSLVWAYLGDSELSTAIPYCFVLLQQSIHSGAIAAMTATPKGELFIAVVDSDGECNIVAVGQDCASFSIEGLNEGLLFGGVHGMTADEEGRLYVTSGGRILRFDASSRIWSKFAPPSSTRGGHHDGLAEPEQLWFDLTTGILYVGDWGSDRVIRFDSQGSPTVLLKNIGGVRQAVCVSDGRLVVVDGKNVLLWKSNGEFDCVLPGSEALECPVAIAYDRGREMLYVLDASPAAVGSPVWRFRWTKPSREVVSDLCWIDGAHGVLDDAAAGARIKVCDGRHGAD</sequence>
<evidence type="ECO:0000313" key="3">
    <source>
        <dbReference type="Proteomes" id="UP000591131"/>
    </source>
</evidence>
<name>A0A7J6MZC5_PERCH</name>
<dbReference type="Proteomes" id="UP000591131">
    <property type="component" value="Unassembled WGS sequence"/>
</dbReference>
<dbReference type="InterPro" id="IPR011042">
    <property type="entry name" value="6-blade_b-propeller_TolB-like"/>
</dbReference>
<evidence type="ECO:0008006" key="4">
    <source>
        <dbReference type="Google" id="ProtNLM"/>
    </source>
</evidence>
<evidence type="ECO:0000256" key="1">
    <source>
        <dbReference type="SAM" id="SignalP"/>
    </source>
</evidence>
<dbReference type="EMBL" id="JAAPAO010000023">
    <property type="protein sequence ID" value="KAF4676982.1"/>
    <property type="molecule type" value="Genomic_DNA"/>
</dbReference>
<accession>A0A7J6MZC5</accession>
<keyword evidence="1" id="KW-0732">Signal</keyword>
<proteinExistence type="predicted"/>
<comment type="caution">
    <text evidence="2">The sequence shown here is derived from an EMBL/GenBank/DDBJ whole genome shotgun (WGS) entry which is preliminary data.</text>
</comment>
<feature type="signal peptide" evidence="1">
    <location>
        <begin position="1"/>
        <end position="24"/>
    </location>
</feature>
<dbReference type="AlphaFoldDB" id="A0A7J6MZC5"/>
<feature type="chain" id="PRO_5029553761" description="NHL repeat containing" evidence="1">
    <location>
        <begin position="25"/>
        <end position="322"/>
    </location>
</feature>
<dbReference type="Gene3D" id="2.120.10.30">
    <property type="entry name" value="TolB, C-terminal domain"/>
    <property type="match status" value="1"/>
</dbReference>
<dbReference type="SUPFAM" id="SSF101898">
    <property type="entry name" value="NHL repeat"/>
    <property type="match status" value="1"/>
</dbReference>
<protein>
    <recommendedName>
        <fullName evidence="4">NHL repeat containing</fullName>
    </recommendedName>
</protein>
<evidence type="ECO:0000313" key="2">
    <source>
        <dbReference type="EMBL" id="KAF4676982.1"/>
    </source>
</evidence>
<keyword evidence="3" id="KW-1185">Reference proteome</keyword>